<evidence type="ECO:0000256" key="2">
    <source>
        <dbReference type="SAM" id="Phobius"/>
    </source>
</evidence>
<evidence type="ECO:0000313" key="3">
    <source>
        <dbReference type="EMBL" id="AWK74584.1"/>
    </source>
</evidence>
<keyword evidence="2" id="KW-1133">Transmembrane helix</keyword>
<feature type="transmembrane region" description="Helical" evidence="2">
    <location>
        <begin position="39"/>
        <end position="60"/>
    </location>
</feature>
<name>A0A2S2C1B6_9NOCA</name>
<keyword evidence="2" id="KW-0472">Membrane</keyword>
<proteinExistence type="predicted"/>
<feature type="region of interest" description="Disordered" evidence="1">
    <location>
        <begin position="1"/>
        <end position="30"/>
    </location>
</feature>
<sequence length="207" mass="22370">MQKTLELTKSDTTAPESDHSRREGSADVRTGPRNVPLRSVVIGGLITILVVALALLGWQLRNTTNELGQLHDAAANRHEAERIALDYATGAAEMDFRDLPAWRTRLTAGTAPELSNRLSQAAISMEQIIAPLQWTSSAQPISAKAEPGPDGTYSVDCFVSVLTKNSQAPDGIQSTATYKMTIDRENEWKITEISGIGTALDGDEAPR</sequence>
<reference evidence="3 4" key="1">
    <citation type="submission" date="2017-05" db="EMBL/GenBank/DDBJ databases">
        <title>Isolation of Rhodococcus sp. S2-17 biodegrading of BP-3.</title>
        <authorList>
            <person name="Lee Y."/>
            <person name="Kim K.H."/>
            <person name="Chun B.H."/>
            <person name="Jung H.S."/>
            <person name="Jeon C.O."/>
        </authorList>
    </citation>
    <scope>NUCLEOTIDE SEQUENCE [LARGE SCALE GENOMIC DNA]</scope>
    <source>
        <strain evidence="3 4">S2-17</strain>
    </source>
</reference>
<dbReference type="EMBL" id="CP021354">
    <property type="protein sequence ID" value="AWK74584.1"/>
    <property type="molecule type" value="Genomic_DNA"/>
</dbReference>
<feature type="compositionally biased region" description="Basic and acidic residues" evidence="1">
    <location>
        <begin position="16"/>
        <end position="26"/>
    </location>
</feature>
<dbReference type="Proteomes" id="UP000245711">
    <property type="component" value="Chromosome"/>
</dbReference>
<evidence type="ECO:0000256" key="1">
    <source>
        <dbReference type="SAM" id="MobiDB-lite"/>
    </source>
</evidence>
<keyword evidence="2" id="KW-0812">Transmembrane</keyword>
<gene>
    <name evidence="3" type="ORF">CBI38_26555</name>
</gene>
<keyword evidence="4" id="KW-1185">Reference proteome</keyword>
<dbReference type="OrthoDB" id="4381663at2"/>
<protein>
    <recommendedName>
        <fullName evidence="5">Mce-associated membrane protein</fullName>
    </recommendedName>
</protein>
<organism evidence="3 4">
    <name type="scientific">Rhodococcus oxybenzonivorans</name>
    <dbReference type="NCBI Taxonomy" id="1990687"/>
    <lineage>
        <taxon>Bacteria</taxon>
        <taxon>Bacillati</taxon>
        <taxon>Actinomycetota</taxon>
        <taxon>Actinomycetes</taxon>
        <taxon>Mycobacteriales</taxon>
        <taxon>Nocardiaceae</taxon>
        <taxon>Rhodococcus</taxon>
    </lineage>
</organism>
<dbReference type="KEGG" id="roz:CBI38_26555"/>
<feature type="compositionally biased region" description="Polar residues" evidence="1">
    <location>
        <begin position="1"/>
        <end position="15"/>
    </location>
</feature>
<dbReference type="RefSeq" id="WP_109333649.1">
    <property type="nucleotide sequence ID" value="NZ_CP021354.1"/>
</dbReference>
<dbReference type="AlphaFoldDB" id="A0A2S2C1B6"/>
<evidence type="ECO:0008006" key="5">
    <source>
        <dbReference type="Google" id="ProtNLM"/>
    </source>
</evidence>
<accession>A0A2S2C1B6</accession>
<evidence type="ECO:0000313" key="4">
    <source>
        <dbReference type="Proteomes" id="UP000245711"/>
    </source>
</evidence>